<dbReference type="Pfam" id="PF14561">
    <property type="entry name" value="TPR_20"/>
    <property type="match status" value="1"/>
</dbReference>
<feature type="region of interest" description="Disordered" evidence="1">
    <location>
        <begin position="1"/>
        <end position="30"/>
    </location>
</feature>
<dbReference type="InterPro" id="IPR036249">
    <property type="entry name" value="Thioredoxin-like_sf"/>
</dbReference>
<dbReference type="AlphaFoldDB" id="A0A6J6Z7V3"/>
<name>A0A6J6Z7V3_9ZZZZ</name>
<accession>A0A6J6Z7V3</accession>
<dbReference type="InterPro" id="IPR011990">
    <property type="entry name" value="TPR-like_helical_dom_sf"/>
</dbReference>
<protein>
    <submittedName>
        <fullName evidence="2">Unannotated protein</fullName>
    </submittedName>
</protein>
<proteinExistence type="predicted"/>
<organism evidence="2">
    <name type="scientific">freshwater metagenome</name>
    <dbReference type="NCBI Taxonomy" id="449393"/>
    <lineage>
        <taxon>unclassified sequences</taxon>
        <taxon>metagenomes</taxon>
        <taxon>ecological metagenomes</taxon>
    </lineage>
</organism>
<dbReference type="SUPFAM" id="SSF52833">
    <property type="entry name" value="Thioredoxin-like"/>
    <property type="match status" value="1"/>
</dbReference>
<evidence type="ECO:0000313" key="2">
    <source>
        <dbReference type="EMBL" id="CAB4816513.1"/>
    </source>
</evidence>
<dbReference type="EMBL" id="CAFAAX010000083">
    <property type="protein sequence ID" value="CAB4816513.1"/>
    <property type="molecule type" value="Genomic_DNA"/>
</dbReference>
<evidence type="ECO:0000256" key="1">
    <source>
        <dbReference type="SAM" id="MobiDB-lite"/>
    </source>
</evidence>
<gene>
    <name evidence="2" type="ORF">UFOPK3119_00697</name>
</gene>
<dbReference type="Gene3D" id="1.25.40.10">
    <property type="entry name" value="Tetratricopeptide repeat domain"/>
    <property type="match status" value="1"/>
</dbReference>
<dbReference type="Gene3D" id="3.40.30.10">
    <property type="entry name" value="Glutaredoxin"/>
    <property type="match status" value="1"/>
</dbReference>
<sequence>MSLPPNFGRAVDLSSLGKPKPESAGPMPGVEITPENLTNEFLALSKAKPVVLICWSPRSPESEEVVGILGKLALADQGAWVLGRVDVDAQQQVAQALQVRAVPFAVAIINEQMVPLFEQPYPEAQIRMVIDKVLALAAEQGVGEVATEKIEPEEEEAIAALDAGDFVAAEAAYKKLLARKPNDTFAVLGLAQTQLMARTDGVDGAKVMQDALASPDEIEIQLQCADIEIVSGYLEPAFARLLRLIPLFDGAEKKQIKDRLIELFALVDPADPRVIKARTALANALF</sequence>
<reference evidence="2" key="1">
    <citation type="submission" date="2020-05" db="EMBL/GenBank/DDBJ databases">
        <authorList>
            <person name="Chiriac C."/>
            <person name="Salcher M."/>
            <person name="Ghai R."/>
            <person name="Kavagutti S V."/>
        </authorList>
    </citation>
    <scope>NUCLEOTIDE SEQUENCE</scope>
</reference>